<dbReference type="Proteomes" id="UP000257109">
    <property type="component" value="Unassembled WGS sequence"/>
</dbReference>
<comment type="caution">
    <text evidence="2">The sequence shown here is derived from an EMBL/GenBank/DDBJ whole genome shotgun (WGS) entry which is preliminary data.</text>
</comment>
<protein>
    <submittedName>
        <fullName evidence="2">Uncharacterized protein</fullName>
    </submittedName>
</protein>
<name>A0A371ER14_MUCPR</name>
<accession>A0A371ER14</accession>
<dbReference type="AlphaFoldDB" id="A0A371ER14"/>
<feature type="region of interest" description="Disordered" evidence="1">
    <location>
        <begin position="107"/>
        <end position="130"/>
    </location>
</feature>
<evidence type="ECO:0000256" key="1">
    <source>
        <dbReference type="SAM" id="MobiDB-lite"/>
    </source>
</evidence>
<evidence type="ECO:0000313" key="3">
    <source>
        <dbReference type="Proteomes" id="UP000257109"/>
    </source>
</evidence>
<reference evidence="2" key="1">
    <citation type="submission" date="2018-05" db="EMBL/GenBank/DDBJ databases">
        <title>Draft genome of Mucuna pruriens seed.</title>
        <authorList>
            <person name="Nnadi N.E."/>
            <person name="Vos R."/>
            <person name="Hasami M.H."/>
            <person name="Devisetty U.K."/>
            <person name="Aguiy J.C."/>
        </authorList>
    </citation>
    <scope>NUCLEOTIDE SEQUENCE [LARGE SCALE GENOMIC DNA]</scope>
    <source>
        <strain evidence="2">JCA_2017</strain>
    </source>
</reference>
<dbReference type="EMBL" id="QJKJ01012509">
    <property type="protein sequence ID" value="RDX68487.1"/>
    <property type="molecule type" value="Genomic_DNA"/>
</dbReference>
<gene>
    <name evidence="2" type="ORF">CR513_52518</name>
</gene>
<evidence type="ECO:0000313" key="2">
    <source>
        <dbReference type="EMBL" id="RDX68487.1"/>
    </source>
</evidence>
<dbReference type="OrthoDB" id="1828789at2759"/>
<sequence>MSLVRQLAVNQHYPTTAAKVCGICTLVEHPTDLCPTLQETESVQTESVGAVGGFQYGKQPYQPRQFDNQPYGNSHSVQAHNKDHMQLNEPDLCQMYPMEQLVTNRRLHNTKHHPSRHSNRELLLKATHHH</sequence>
<keyword evidence="3" id="KW-1185">Reference proteome</keyword>
<feature type="compositionally biased region" description="Basic residues" evidence="1">
    <location>
        <begin position="107"/>
        <end position="117"/>
    </location>
</feature>
<proteinExistence type="predicted"/>
<organism evidence="2 3">
    <name type="scientific">Mucuna pruriens</name>
    <name type="common">Velvet bean</name>
    <name type="synonym">Dolichos pruriens</name>
    <dbReference type="NCBI Taxonomy" id="157652"/>
    <lineage>
        <taxon>Eukaryota</taxon>
        <taxon>Viridiplantae</taxon>
        <taxon>Streptophyta</taxon>
        <taxon>Embryophyta</taxon>
        <taxon>Tracheophyta</taxon>
        <taxon>Spermatophyta</taxon>
        <taxon>Magnoliopsida</taxon>
        <taxon>eudicotyledons</taxon>
        <taxon>Gunneridae</taxon>
        <taxon>Pentapetalae</taxon>
        <taxon>rosids</taxon>
        <taxon>fabids</taxon>
        <taxon>Fabales</taxon>
        <taxon>Fabaceae</taxon>
        <taxon>Papilionoideae</taxon>
        <taxon>50 kb inversion clade</taxon>
        <taxon>NPAAA clade</taxon>
        <taxon>indigoferoid/millettioid clade</taxon>
        <taxon>Phaseoleae</taxon>
        <taxon>Mucuna</taxon>
    </lineage>
</organism>
<feature type="non-terminal residue" evidence="2">
    <location>
        <position position="1"/>
    </location>
</feature>